<sequence>MNPQKTYYNLKQIVNTSSTLRNYAAEENLKEHKDSKNSKRCKSSLLPRLVSLRNNSPEKVYMRKASASNAQQVQISKVIRHDRPR</sequence>
<accession>A0A7J7M2D2</accession>
<gene>
    <name evidence="1" type="ORF">GIB67_042444</name>
</gene>
<proteinExistence type="predicted"/>
<dbReference type="EMBL" id="JACGCM010001815">
    <property type="protein sequence ID" value="KAF6149023.1"/>
    <property type="molecule type" value="Genomic_DNA"/>
</dbReference>
<dbReference type="AlphaFoldDB" id="A0A7J7M2D2"/>
<protein>
    <submittedName>
        <fullName evidence="1">Uncharacterized protein</fullName>
    </submittedName>
</protein>
<dbReference type="Proteomes" id="UP000541444">
    <property type="component" value="Unassembled WGS sequence"/>
</dbReference>
<name>A0A7J7M2D2_9MAGN</name>
<evidence type="ECO:0000313" key="1">
    <source>
        <dbReference type="EMBL" id="KAF6149023.1"/>
    </source>
</evidence>
<evidence type="ECO:0000313" key="2">
    <source>
        <dbReference type="Proteomes" id="UP000541444"/>
    </source>
</evidence>
<reference evidence="1 2" key="1">
    <citation type="journal article" date="2020" name="IScience">
        <title>Genome Sequencing of the Endangered Kingdonia uniflora (Circaeasteraceae, Ranunculales) Reveals Potential Mechanisms of Evolutionary Specialization.</title>
        <authorList>
            <person name="Sun Y."/>
            <person name="Deng T."/>
            <person name="Zhang A."/>
            <person name="Moore M.J."/>
            <person name="Landis J.B."/>
            <person name="Lin N."/>
            <person name="Zhang H."/>
            <person name="Zhang X."/>
            <person name="Huang J."/>
            <person name="Zhang X."/>
            <person name="Sun H."/>
            <person name="Wang H."/>
        </authorList>
    </citation>
    <scope>NUCLEOTIDE SEQUENCE [LARGE SCALE GENOMIC DNA]</scope>
    <source>
        <strain evidence="1">TB1705</strain>
        <tissue evidence="1">Leaf</tissue>
    </source>
</reference>
<comment type="caution">
    <text evidence="1">The sequence shown here is derived from an EMBL/GenBank/DDBJ whole genome shotgun (WGS) entry which is preliminary data.</text>
</comment>
<keyword evidence="2" id="KW-1185">Reference proteome</keyword>
<organism evidence="1 2">
    <name type="scientific">Kingdonia uniflora</name>
    <dbReference type="NCBI Taxonomy" id="39325"/>
    <lineage>
        <taxon>Eukaryota</taxon>
        <taxon>Viridiplantae</taxon>
        <taxon>Streptophyta</taxon>
        <taxon>Embryophyta</taxon>
        <taxon>Tracheophyta</taxon>
        <taxon>Spermatophyta</taxon>
        <taxon>Magnoliopsida</taxon>
        <taxon>Ranunculales</taxon>
        <taxon>Circaeasteraceae</taxon>
        <taxon>Kingdonia</taxon>
    </lineage>
</organism>